<organism evidence="2 3">
    <name type="scientific">Striga asiatica</name>
    <name type="common">Asiatic witchweed</name>
    <name type="synonym">Buchnera asiatica</name>
    <dbReference type="NCBI Taxonomy" id="4170"/>
    <lineage>
        <taxon>Eukaryota</taxon>
        <taxon>Viridiplantae</taxon>
        <taxon>Streptophyta</taxon>
        <taxon>Embryophyta</taxon>
        <taxon>Tracheophyta</taxon>
        <taxon>Spermatophyta</taxon>
        <taxon>Magnoliopsida</taxon>
        <taxon>eudicotyledons</taxon>
        <taxon>Gunneridae</taxon>
        <taxon>Pentapetalae</taxon>
        <taxon>asterids</taxon>
        <taxon>lamiids</taxon>
        <taxon>Lamiales</taxon>
        <taxon>Orobanchaceae</taxon>
        <taxon>Buchnereae</taxon>
        <taxon>Striga</taxon>
    </lineage>
</organism>
<sequence length="133" mass="14551">MVSRVSTMKKEITESQCRETGKSKSAGGGGSFWFGSLPLRTSHAIFNPQLVCTSKWQCINHTPMHTHIHILISPCLLYLPGLSAKNRMATHPPAGTPTVFLSTGSTRLKLFGSSLGSKFPNPCPTTKKLNPWR</sequence>
<dbReference type="Proteomes" id="UP000325081">
    <property type="component" value="Unassembled WGS sequence"/>
</dbReference>
<gene>
    <name evidence="2" type="ORF">STAS_24325</name>
</gene>
<proteinExistence type="predicted"/>
<reference evidence="3" key="1">
    <citation type="journal article" date="2019" name="Curr. Biol.">
        <title>Genome Sequence of Striga asiatica Provides Insight into the Evolution of Plant Parasitism.</title>
        <authorList>
            <person name="Yoshida S."/>
            <person name="Kim S."/>
            <person name="Wafula E.K."/>
            <person name="Tanskanen J."/>
            <person name="Kim Y.M."/>
            <person name="Honaas L."/>
            <person name="Yang Z."/>
            <person name="Spallek T."/>
            <person name="Conn C.E."/>
            <person name="Ichihashi Y."/>
            <person name="Cheong K."/>
            <person name="Cui S."/>
            <person name="Der J.P."/>
            <person name="Gundlach H."/>
            <person name="Jiao Y."/>
            <person name="Hori C."/>
            <person name="Ishida J.K."/>
            <person name="Kasahara H."/>
            <person name="Kiba T."/>
            <person name="Kim M.S."/>
            <person name="Koo N."/>
            <person name="Laohavisit A."/>
            <person name="Lee Y.H."/>
            <person name="Lumba S."/>
            <person name="McCourt P."/>
            <person name="Mortimer J.C."/>
            <person name="Mutuku J.M."/>
            <person name="Nomura T."/>
            <person name="Sasaki-Sekimoto Y."/>
            <person name="Seto Y."/>
            <person name="Wang Y."/>
            <person name="Wakatake T."/>
            <person name="Sakakibara H."/>
            <person name="Demura T."/>
            <person name="Yamaguchi S."/>
            <person name="Yoneyama K."/>
            <person name="Manabe R.I."/>
            <person name="Nelson D.C."/>
            <person name="Schulman A.H."/>
            <person name="Timko M.P."/>
            <person name="dePamphilis C.W."/>
            <person name="Choi D."/>
            <person name="Shirasu K."/>
        </authorList>
    </citation>
    <scope>NUCLEOTIDE SEQUENCE [LARGE SCALE GENOMIC DNA]</scope>
    <source>
        <strain evidence="3">cv. UVA1</strain>
    </source>
</reference>
<keyword evidence="3" id="KW-1185">Reference proteome</keyword>
<protein>
    <submittedName>
        <fullName evidence="2">Recombinase activating protein 1</fullName>
    </submittedName>
</protein>
<evidence type="ECO:0000256" key="1">
    <source>
        <dbReference type="SAM" id="MobiDB-lite"/>
    </source>
</evidence>
<feature type="region of interest" description="Disordered" evidence="1">
    <location>
        <begin position="1"/>
        <end position="26"/>
    </location>
</feature>
<accession>A0A5A7QP95</accession>
<dbReference type="EMBL" id="BKCP01007771">
    <property type="protein sequence ID" value="GER47235.1"/>
    <property type="molecule type" value="Genomic_DNA"/>
</dbReference>
<dbReference type="AlphaFoldDB" id="A0A5A7QP95"/>
<feature type="compositionally biased region" description="Basic and acidic residues" evidence="1">
    <location>
        <begin position="8"/>
        <end position="22"/>
    </location>
</feature>
<evidence type="ECO:0000313" key="2">
    <source>
        <dbReference type="EMBL" id="GER47235.1"/>
    </source>
</evidence>
<evidence type="ECO:0000313" key="3">
    <source>
        <dbReference type="Proteomes" id="UP000325081"/>
    </source>
</evidence>
<name>A0A5A7QP95_STRAF</name>
<comment type="caution">
    <text evidence="2">The sequence shown here is derived from an EMBL/GenBank/DDBJ whole genome shotgun (WGS) entry which is preliminary data.</text>
</comment>